<accession>A0A5C3N4C3</accession>
<dbReference type="EMBL" id="ML213510">
    <property type="protein sequence ID" value="TFK51952.1"/>
    <property type="molecule type" value="Genomic_DNA"/>
</dbReference>
<dbReference type="AlphaFoldDB" id="A0A5C3N4C3"/>
<organism evidence="1 2">
    <name type="scientific">Heliocybe sulcata</name>
    <dbReference type="NCBI Taxonomy" id="5364"/>
    <lineage>
        <taxon>Eukaryota</taxon>
        <taxon>Fungi</taxon>
        <taxon>Dikarya</taxon>
        <taxon>Basidiomycota</taxon>
        <taxon>Agaricomycotina</taxon>
        <taxon>Agaricomycetes</taxon>
        <taxon>Gloeophyllales</taxon>
        <taxon>Gloeophyllaceae</taxon>
        <taxon>Heliocybe</taxon>
    </lineage>
</organism>
<protein>
    <submittedName>
        <fullName evidence="1">Uncharacterized protein</fullName>
    </submittedName>
</protein>
<evidence type="ECO:0000313" key="1">
    <source>
        <dbReference type="EMBL" id="TFK51952.1"/>
    </source>
</evidence>
<evidence type="ECO:0000313" key="2">
    <source>
        <dbReference type="Proteomes" id="UP000305948"/>
    </source>
</evidence>
<dbReference type="Proteomes" id="UP000305948">
    <property type="component" value="Unassembled WGS sequence"/>
</dbReference>
<proteinExistence type="predicted"/>
<sequence>MGYMEDDFEDIQAPKCGVHGRALCILGPGTRARCILTSVLSFNTPVADLPTTPRQIVHPRDLWTYRYTAVSGCGQTHYLPRPHLFQPLVHLRFETEHLDRPGPHGGSVPGRRSSCWLRVLCPLPSHDPRTGLEGNRRHAEVLQVRSRLRLCIRGTT</sequence>
<reference evidence="1 2" key="1">
    <citation type="journal article" date="2019" name="Nat. Ecol. Evol.">
        <title>Megaphylogeny resolves global patterns of mushroom evolution.</title>
        <authorList>
            <person name="Varga T."/>
            <person name="Krizsan K."/>
            <person name="Foldi C."/>
            <person name="Dima B."/>
            <person name="Sanchez-Garcia M."/>
            <person name="Sanchez-Ramirez S."/>
            <person name="Szollosi G.J."/>
            <person name="Szarkandi J.G."/>
            <person name="Papp V."/>
            <person name="Albert L."/>
            <person name="Andreopoulos W."/>
            <person name="Angelini C."/>
            <person name="Antonin V."/>
            <person name="Barry K.W."/>
            <person name="Bougher N.L."/>
            <person name="Buchanan P."/>
            <person name="Buyck B."/>
            <person name="Bense V."/>
            <person name="Catcheside P."/>
            <person name="Chovatia M."/>
            <person name="Cooper J."/>
            <person name="Damon W."/>
            <person name="Desjardin D."/>
            <person name="Finy P."/>
            <person name="Geml J."/>
            <person name="Haridas S."/>
            <person name="Hughes K."/>
            <person name="Justo A."/>
            <person name="Karasinski D."/>
            <person name="Kautmanova I."/>
            <person name="Kiss B."/>
            <person name="Kocsube S."/>
            <person name="Kotiranta H."/>
            <person name="LaButti K.M."/>
            <person name="Lechner B.E."/>
            <person name="Liimatainen K."/>
            <person name="Lipzen A."/>
            <person name="Lukacs Z."/>
            <person name="Mihaltcheva S."/>
            <person name="Morgado L.N."/>
            <person name="Niskanen T."/>
            <person name="Noordeloos M.E."/>
            <person name="Ohm R.A."/>
            <person name="Ortiz-Santana B."/>
            <person name="Ovrebo C."/>
            <person name="Racz N."/>
            <person name="Riley R."/>
            <person name="Savchenko A."/>
            <person name="Shiryaev A."/>
            <person name="Soop K."/>
            <person name="Spirin V."/>
            <person name="Szebenyi C."/>
            <person name="Tomsovsky M."/>
            <person name="Tulloss R.E."/>
            <person name="Uehling J."/>
            <person name="Grigoriev I.V."/>
            <person name="Vagvolgyi C."/>
            <person name="Papp T."/>
            <person name="Martin F.M."/>
            <person name="Miettinen O."/>
            <person name="Hibbett D.S."/>
            <person name="Nagy L.G."/>
        </authorList>
    </citation>
    <scope>NUCLEOTIDE SEQUENCE [LARGE SCALE GENOMIC DNA]</scope>
    <source>
        <strain evidence="1 2">OMC1185</strain>
    </source>
</reference>
<keyword evidence="2" id="KW-1185">Reference proteome</keyword>
<gene>
    <name evidence="1" type="ORF">OE88DRAFT_1490739</name>
</gene>
<name>A0A5C3N4C3_9AGAM</name>